<comment type="similarity">
    <text evidence="3 10">Belongs to the PTPA-type PPIase family.</text>
</comment>
<comment type="function">
    <text evidence="10">PPIases accelerate the folding of proteins. It catalyzes the cis-trans isomerization of proline imidic peptide bonds in oligopeptides.</text>
</comment>
<dbReference type="PANTHER" id="PTHR10012:SF0">
    <property type="entry name" value="SERINE_THREONINE-PROTEIN PHOSPHATASE 2A ACTIVATOR"/>
    <property type="match status" value="1"/>
</dbReference>
<dbReference type="GO" id="GO:0005509">
    <property type="term" value="F:calcium ion binding"/>
    <property type="evidence" value="ECO:0007669"/>
    <property type="project" value="InterPro"/>
</dbReference>
<dbReference type="InterPro" id="IPR037218">
    <property type="entry name" value="PTPA_sf"/>
</dbReference>
<dbReference type="GO" id="GO:0003755">
    <property type="term" value="F:peptidyl-prolyl cis-trans isomerase activity"/>
    <property type="evidence" value="ECO:0007669"/>
    <property type="project" value="UniProtKB-KW"/>
</dbReference>
<keyword evidence="7 10" id="KW-0413">Isomerase</keyword>
<feature type="domain" description="EF-hand" evidence="12">
    <location>
        <begin position="552"/>
        <end position="587"/>
    </location>
</feature>
<dbReference type="PROSITE" id="PS50222">
    <property type="entry name" value="EF_HAND_2"/>
    <property type="match status" value="1"/>
</dbReference>
<evidence type="ECO:0000256" key="10">
    <source>
        <dbReference type="RuleBase" id="RU361210"/>
    </source>
</evidence>
<evidence type="ECO:0000256" key="9">
    <source>
        <dbReference type="ARBA" id="ARBA00044820"/>
    </source>
</evidence>
<name>A0A0V1JNX2_TRIPS</name>
<dbReference type="GO" id="GO:0007052">
    <property type="term" value="P:mitotic spindle organization"/>
    <property type="evidence" value="ECO:0007669"/>
    <property type="project" value="TreeGrafter"/>
</dbReference>
<evidence type="ECO:0000256" key="1">
    <source>
        <dbReference type="ARBA" id="ARBA00000971"/>
    </source>
</evidence>
<reference evidence="13 14" key="1">
    <citation type="submission" date="2015-01" db="EMBL/GenBank/DDBJ databases">
        <title>Evolution of Trichinella species and genotypes.</title>
        <authorList>
            <person name="Korhonen P.K."/>
            <person name="Edoardo P."/>
            <person name="Giuseppe L.R."/>
            <person name="Gasser R.B."/>
        </authorList>
    </citation>
    <scope>NUCLEOTIDE SEQUENCE [LARGE SCALE GENOMIC DNA]</scope>
    <source>
        <strain evidence="13">ISS176</strain>
    </source>
</reference>
<evidence type="ECO:0000313" key="13">
    <source>
        <dbReference type="EMBL" id="KRZ36605.1"/>
    </source>
</evidence>
<dbReference type="FunFam" id="1.20.120.1150:FF:000002">
    <property type="entry name" value="Serine/threonine-protein phosphatase 2A activator"/>
    <property type="match status" value="1"/>
</dbReference>
<feature type="region of interest" description="Disordered" evidence="11">
    <location>
        <begin position="672"/>
        <end position="692"/>
    </location>
</feature>
<dbReference type="Pfam" id="PF03095">
    <property type="entry name" value="PTPA"/>
    <property type="match status" value="1"/>
</dbReference>
<evidence type="ECO:0000256" key="2">
    <source>
        <dbReference type="ARBA" id="ARBA00004496"/>
    </source>
</evidence>
<dbReference type="EMBL" id="JYDV01000070">
    <property type="protein sequence ID" value="KRZ36605.1"/>
    <property type="molecule type" value="Genomic_DNA"/>
</dbReference>
<keyword evidence="6 10" id="KW-0697">Rotamase</keyword>
<comment type="subcellular location">
    <subcellularLocation>
        <location evidence="2 10">Cytoplasm</location>
    </subcellularLocation>
</comment>
<dbReference type="PANTHER" id="PTHR10012">
    <property type="entry name" value="SERINE/THREONINE-PROTEIN PHOSPHATASE 2A REGULATORY SUBUNIT B"/>
    <property type="match status" value="1"/>
</dbReference>
<dbReference type="CDD" id="cd04087">
    <property type="entry name" value="PTPA"/>
    <property type="match status" value="1"/>
</dbReference>
<dbReference type="InterPro" id="IPR002048">
    <property type="entry name" value="EF_hand_dom"/>
</dbReference>
<dbReference type="AlphaFoldDB" id="A0A0V1JNX2"/>
<evidence type="ECO:0000256" key="7">
    <source>
        <dbReference type="ARBA" id="ARBA00023235"/>
    </source>
</evidence>
<dbReference type="GO" id="GO:0005737">
    <property type="term" value="C:cytoplasm"/>
    <property type="evidence" value="ECO:0007669"/>
    <property type="project" value="UniProtKB-SubCell"/>
</dbReference>
<keyword evidence="5 10" id="KW-0963">Cytoplasm</keyword>
<dbReference type="InterPro" id="IPR043170">
    <property type="entry name" value="PTPA_C_lid"/>
</dbReference>
<dbReference type="Gene3D" id="1.20.120.1150">
    <property type="match status" value="1"/>
</dbReference>
<organism evidence="13 14">
    <name type="scientific">Trichinella pseudospiralis</name>
    <name type="common">Parasitic roundworm</name>
    <dbReference type="NCBI Taxonomy" id="6337"/>
    <lineage>
        <taxon>Eukaryota</taxon>
        <taxon>Metazoa</taxon>
        <taxon>Ecdysozoa</taxon>
        <taxon>Nematoda</taxon>
        <taxon>Enoplea</taxon>
        <taxon>Dorylaimia</taxon>
        <taxon>Trichinellida</taxon>
        <taxon>Trichinellidae</taxon>
        <taxon>Trichinella</taxon>
    </lineage>
</organism>
<dbReference type="InterPro" id="IPR004327">
    <property type="entry name" value="Phstyr_phstse_ac"/>
</dbReference>
<gene>
    <name evidence="13" type="primary">DYNLT1</name>
    <name evidence="13" type="ORF">T4C_7863</name>
</gene>
<evidence type="ECO:0000256" key="3">
    <source>
        <dbReference type="ARBA" id="ARBA00011019"/>
    </source>
</evidence>
<comment type="catalytic activity">
    <reaction evidence="1 10">
        <text>[protein]-peptidylproline (omega=180) = [protein]-peptidylproline (omega=0)</text>
        <dbReference type="Rhea" id="RHEA:16237"/>
        <dbReference type="Rhea" id="RHEA-COMP:10747"/>
        <dbReference type="Rhea" id="RHEA-COMP:10748"/>
        <dbReference type="ChEBI" id="CHEBI:83833"/>
        <dbReference type="ChEBI" id="CHEBI:83834"/>
        <dbReference type="EC" id="5.2.1.8"/>
    </reaction>
</comment>
<dbReference type="SUPFAM" id="SSF140984">
    <property type="entry name" value="PTPA-like"/>
    <property type="match status" value="1"/>
</dbReference>
<evidence type="ECO:0000256" key="4">
    <source>
        <dbReference type="ARBA" id="ARBA00013194"/>
    </source>
</evidence>
<sequence>MAVNVEQLFTHGRANQIFYLKKIKEKHKAVPSYSTKGNSTRAQRCSGRHWDAWAENWRLERLESEAFLEKFLSSHYAHATLASFSAFEANQNIVSTLSQCLKCTIGKQKPFDIEKFFKKRQNRKKNFSFDGEERKKKHHHIKVHVHINQSFEVILNWPMKNGFLFNQPHRAYMLFCRSIFLNLASQMSDLENACDFPIHPERKILSPNDMHLWLDSRAYVDYMRFVRELNSSVKGLLMSDCPPANDSVKAILEILKILHSWIDEIPLAPETARFGNKAFRVWQARLEENAEILIGQYILNKPLLVNELKPYLTNSFGNSTRIDYGTGHEVSFLMFLLCLWKVGFFADTCSAVLVLRIFDAYIKLCRRLQMTYKLEPAGSHGAWCLDDYQFCPFLFGSSQLIGNPDFLPRSLCDPDIIHRYSDDYMFMNCILHITNVKAGPFAEHSNGLYSLCTVPNWRNINSGLLRMYEAEVLKKFPVAQHFMFGILLSVEPANSSQLTLSVCMMDPDLSDFLKFRLQKVDGDQAPNPMPRKPLKPLTSCRFYGDFPEFSRQHIDHYFRLFVSFDDNGDGRVGIEALKRLMEKVGTPLTHVILKNMLAEINDSTGGDSSDQVGFREFLLVHSKALQLEKLAENDHTELPPCINVAEDGVLGAKKFFQAKIDKLGQSAEFEAEIKQQQQTRRQQDEEQRRRKAQFRARQNYFTTLS</sequence>
<accession>A0A0V1JNX2</accession>
<dbReference type="Proteomes" id="UP000054826">
    <property type="component" value="Unassembled WGS sequence"/>
</dbReference>
<evidence type="ECO:0000256" key="8">
    <source>
        <dbReference type="ARBA" id="ARBA00044786"/>
    </source>
</evidence>
<dbReference type="GO" id="GO:0005634">
    <property type="term" value="C:nucleus"/>
    <property type="evidence" value="ECO:0007669"/>
    <property type="project" value="TreeGrafter"/>
</dbReference>
<protein>
    <recommendedName>
        <fullName evidence="8 10">Serine/threonine-protein phosphatase 2A activator</fullName>
        <ecNumber evidence="4 10">5.2.1.8</ecNumber>
    </recommendedName>
    <alternativeName>
        <fullName evidence="9 10">Phosphotyrosyl phosphatase activator</fullName>
    </alternativeName>
</protein>
<dbReference type="GO" id="GO:0000159">
    <property type="term" value="C:protein phosphatase type 2A complex"/>
    <property type="evidence" value="ECO:0007669"/>
    <property type="project" value="TreeGrafter"/>
</dbReference>
<proteinExistence type="inferred from homology"/>
<dbReference type="EC" id="5.2.1.8" evidence="4 10"/>
<evidence type="ECO:0000259" key="12">
    <source>
        <dbReference type="PROSITE" id="PS50222"/>
    </source>
</evidence>
<evidence type="ECO:0000256" key="5">
    <source>
        <dbReference type="ARBA" id="ARBA00022490"/>
    </source>
</evidence>
<evidence type="ECO:0000256" key="11">
    <source>
        <dbReference type="SAM" id="MobiDB-lite"/>
    </source>
</evidence>
<evidence type="ECO:0000313" key="14">
    <source>
        <dbReference type="Proteomes" id="UP000054826"/>
    </source>
</evidence>
<dbReference type="InterPro" id="IPR011992">
    <property type="entry name" value="EF-hand-dom_pair"/>
</dbReference>
<dbReference type="GO" id="GO:0008160">
    <property type="term" value="F:protein tyrosine phosphatase activator activity"/>
    <property type="evidence" value="ECO:0007669"/>
    <property type="project" value="TreeGrafter"/>
</dbReference>
<dbReference type="SUPFAM" id="SSF47473">
    <property type="entry name" value="EF-hand"/>
    <property type="match status" value="1"/>
</dbReference>
<comment type="caution">
    <text evidence="13">The sequence shown here is derived from an EMBL/GenBank/DDBJ whole genome shotgun (WGS) entry which is preliminary data.</text>
</comment>
<dbReference type="Gene3D" id="1.10.238.10">
    <property type="entry name" value="EF-hand"/>
    <property type="match status" value="1"/>
</dbReference>
<evidence type="ECO:0000256" key="6">
    <source>
        <dbReference type="ARBA" id="ARBA00023110"/>
    </source>
</evidence>